<organism evidence="2 3">
    <name type="scientific">Septoria linicola</name>
    <dbReference type="NCBI Taxonomy" id="215465"/>
    <lineage>
        <taxon>Eukaryota</taxon>
        <taxon>Fungi</taxon>
        <taxon>Dikarya</taxon>
        <taxon>Ascomycota</taxon>
        <taxon>Pezizomycotina</taxon>
        <taxon>Dothideomycetes</taxon>
        <taxon>Dothideomycetidae</taxon>
        <taxon>Mycosphaerellales</taxon>
        <taxon>Mycosphaerellaceae</taxon>
        <taxon>Septoria</taxon>
    </lineage>
</organism>
<dbReference type="EMBL" id="CP099429">
    <property type="protein sequence ID" value="USW59342.1"/>
    <property type="molecule type" value="Genomic_DNA"/>
</dbReference>
<dbReference type="AlphaFoldDB" id="A0A9Q9EQZ1"/>
<gene>
    <name evidence="2" type="ORF">Slin15195_G126610</name>
</gene>
<keyword evidence="1" id="KW-0732">Signal</keyword>
<name>A0A9Q9EQZ1_9PEZI</name>
<keyword evidence="3" id="KW-1185">Reference proteome</keyword>
<evidence type="ECO:0000313" key="3">
    <source>
        <dbReference type="Proteomes" id="UP001056384"/>
    </source>
</evidence>
<sequence length="153" mass="16414">MQSITKIILTGAAIMATLAPSASAWQLTVYQNGDCSVGDGVNYMTYRGSGNDCHIMGKSDNSAKCYYLLDGGKAQGDCSTTAWKNDFVIPHRGGITVPPGTMCTVFYQTSEANSCVPASNSYDFDGGKEGICKSHQFMLDPEIPILAFRCQDV</sequence>
<evidence type="ECO:0000256" key="1">
    <source>
        <dbReference type="SAM" id="SignalP"/>
    </source>
</evidence>
<feature type="chain" id="PRO_5040403353" description="Secreted protein" evidence="1">
    <location>
        <begin position="25"/>
        <end position="153"/>
    </location>
</feature>
<reference evidence="2" key="1">
    <citation type="submission" date="2022-06" db="EMBL/GenBank/DDBJ databases">
        <title>Complete genome sequences of two strains of the flax pathogen Septoria linicola.</title>
        <authorList>
            <person name="Lapalu N."/>
            <person name="Simon A."/>
            <person name="Demenou B."/>
            <person name="Paumier D."/>
            <person name="Guillot M.-P."/>
            <person name="Gout L."/>
            <person name="Valade R."/>
        </authorList>
    </citation>
    <scope>NUCLEOTIDE SEQUENCE</scope>
    <source>
        <strain evidence="2">SE15195</strain>
    </source>
</reference>
<proteinExistence type="predicted"/>
<evidence type="ECO:0000313" key="2">
    <source>
        <dbReference type="EMBL" id="USW59342.1"/>
    </source>
</evidence>
<feature type="signal peptide" evidence="1">
    <location>
        <begin position="1"/>
        <end position="24"/>
    </location>
</feature>
<dbReference type="Proteomes" id="UP001056384">
    <property type="component" value="Chromosome 12"/>
</dbReference>
<accession>A0A9Q9EQZ1</accession>
<protein>
    <recommendedName>
        <fullName evidence="4">Secreted protein</fullName>
    </recommendedName>
</protein>
<evidence type="ECO:0008006" key="4">
    <source>
        <dbReference type="Google" id="ProtNLM"/>
    </source>
</evidence>